<protein>
    <submittedName>
        <fullName evidence="1">Uncharacterized protein</fullName>
    </submittedName>
</protein>
<keyword evidence="2" id="KW-1185">Reference proteome</keyword>
<accession>A0ABM9I4M7</accession>
<sequence>MSGKNLPEPLAELVQEFEGISPIRGMFQDETRFEWISDMRRRWYPNRFTLS</sequence>
<organism evidence="1 2">
    <name type="scientific">Methylocaldum szegediense</name>
    <dbReference type="NCBI Taxonomy" id="73780"/>
    <lineage>
        <taxon>Bacteria</taxon>
        <taxon>Pseudomonadati</taxon>
        <taxon>Pseudomonadota</taxon>
        <taxon>Gammaproteobacteria</taxon>
        <taxon>Methylococcales</taxon>
        <taxon>Methylococcaceae</taxon>
        <taxon>Methylocaldum</taxon>
    </lineage>
</organism>
<proteinExistence type="predicted"/>
<evidence type="ECO:0000313" key="1">
    <source>
        <dbReference type="EMBL" id="CAI8889953.1"/>
    </source>
</evidence>
<dbReference type="RefSeq" id="WP_156912834.1">
    <property type="nucleotide sequence ID" value="NZ_OX458333.1"/>
</dbReference>
<reference evidence="1 2" key="1">
    <citation type="submission" date="2023-03" db="EMBL/GenBank/DDBJ databases">
        <authorList>
            <person name="Pearce D."/>
        </authorList>
    </citation>
    <scope>NUCLEOTIDE SEQUENCE [LARGE SCALE GENOMIC DNA]</scope>
    <source>
        <strain evidence="1">Msz</strain>
    </source>
</reference>
<evidence type="ECO:0000313" key="2">
    <source>
        <dbReference type="Proteomes" id="UP001162030"/>
    </source>
</evidence>
<name>A0ABM9I4M7_9GAMM</name>
<dbReference type="Proteomes" id="UP001162030">
    <property type="component" value="Chromosome"/>
</dbReference>
<gene>
    <name evidence="1" type="ORF">MSZNOR_3228</name>
</gene>
<dbReference type="EMBL" id="OX458333">
    <property type="protein sequence ID" value="CAI8889953.1"/>
    <property type="molecule type" value="Genomic_DNA"/>
</dbReference>